<proteinExistence type="inferred from homology"/>
<dbReference type="Pfam" id="PF03524">
    <property type="entry name" value="CagX"/>
    <property type="match status" value="1"/>
</dbReference>
<dbReference type="OrthoDB" id="5357875at2"/>
<name>A0A1L4D524_9BACT</name>
<accession>A0A1L4D524</accession>
<dbReference type="Proteomes" id="UP000184731">
    <property type="component" value="Plasmid pnonnen2"/>
</dbReference>
<feature type="region of interest" description="Disordered" evidence="3">
    <location>
        <begin position="68"/>
        <end position="91"/>
    </location>
</feature>
<dbReference type="EMBL" id="CP017836">
    <property type="protein sequence ID" value="APJ05287.1"/>
    <property type="molecule type" value="Genomic_DNA"/>
</dbReference>
<reference evidence="4 5" key="1">
    <citation type="submission" date="2016-10" db="EMBL/GenBank/DDBJ databases">
        <title>Silvanigrella aquatica sp. nov., isolated from a freshwater lake located in the Black Forest, Germany, description of Silvanigrellaceae fam. nov., Silvanigrellales ord. nov., reclassification of the order Bdellovibrionales in the class Oligoflexia, reclassification of the families Bacteriovoracaceae and Halobacteriovoraceae in the new order Bacteriovoracales ord. nov., and reclassification of the family Pseudobacteriovoracaceae in the order Oligoflexiales.</title>
        <authorList>
            <person name="Hahn M.W."/>
            <person name="Schmidt J."/>
            <person name="Koll U."/>
            <person name="Rohde M."/>
            <person name="Verbag S."/>
            <person name="Pitt A."/>
            <person name="Nakai R."/>
            <person name="Naganuma T."/>
            <person name="Lang E."/>
        </authorList>
    </citation>
    <scope>NUCLEOTIDE SEQUENCE [LARGE SCALE GENOMIC DNA]</scope>
    <source>
        <strain evidence="4 5">MWH-Nonnen-W8red</strain>
        <plasmid evidence="5">Plasmid pnonnen2</plasmid>
    </source>
</reference>
<gene>
    <name evidence="4" type="ORF">AXG55_14795</name>
</gene>
<keyword evidence="5" id="KW-1185">Reference proteome</keyword>
<keyword evidence="4" id="KW-0614">Plasmid</keyword>
<dbReference type="InterPro" id="IPR033645">
    <property type="entry name" value="VirB9/CagX/TrbG_C"/>
</dbReference>
<dbReference type="KEGG" id="saqi:AXG55_14795"/>
<protein>
    <recommendedName>
        <fullName evidence="6">P-type conjugative transfer protein TrbG</fullName>
    </recommendedName>
</protein>
<dbReference type="InterPro" id="IPR038161">
    <property type="entry name" value="VirB9/CagX/TrbG_C_sf"/>
</dbReference>
<organism evidence="4 5">
    <name type="scientific">Silvanigrella aquatica</name>
    <dbReference type="NCBI Taxonomy" id="1915309"/>
    <lineage>
        <taxon>Bacteria</taxon>
        <taxon>Pseudomonadati</taxon>
        <taxon>Bdellovibrionota</taxon>
        <taxon>Oligoflexia</taxon>
        <taxon>Silvanigrellales</taxon>
        <taxon>Silvanigrellaceae</taxon>
        <taxon>Silvanigrella</taxon>
    </lineage>
</organism>
<feature type="compositionally biased region" description="Basic and acidic residues" evidence="3">
    <location>
        <begin position="68"/>
        <end position="79"/>
    </location>
</feature>
<dbReference type="RefSeq" id="WP_148698950.1">
    <property type="nucleotide sequence ID" value="NZ_CP017836.1"/>
</dbReference>
<comment type="similarity">
    <text evidence="1">Belongs to the TrbG/VirB9 family.</text>
</comment>
<dbReference type="Gene3D" id="2.60.40.2500">
    <property type="match status" value="1"/>
</dbReference>
<geneLocation type="plasmid" evidence="5">
    <name>pnonnen2</name>
</geneLocation>
<dbReference type="InterPro" id="IPR010258">
    <property type="entry name" value="Conjugal_tfr_TrbG/VirB9/CagX"/>
</dbReference>
<evidence type="ECO:0000313" key="5">
    <source>
        <dbReference type="Proteomes" id="UP000184731"/>
    </source>
</evidence>
<dbReference type="CDD" id="cd06911">
    <property type="entry name" value="VirB9_CagX_TrbG"/>
    <property type="match status" value="1"/>
</dbReference>
<dbReference type="AlphaFoldDB" id="A0A1L4D524"/>
<sequence length="339" mass="39161">MKNLLIISAMAFYFTAYGQEKSDQLKPYLEKIEKEEKEKQIQQMIQQEKALQVIKNGDVKVPSINVKKVSENSEEEGNHKQNKKTKTGKIDSEEEYENEYLNNVDNYRKIQKAKPFIKNGVVYFVYGVGTPLVICSPKFVCDVQFDPGESITNIQIGDATRWIINVKNTDGQTNSHVFLKPIVEKITTNLIISTDKRQYIINLKSDKKKYFNKVAFYYQDKETKLSTVFTDIPSKSKYNYYIRGDKTSWTPVEIRTDGRKTFIQLPEKFFNSPDFPTVYSLDSDGAESQVNKRIYKNWIIIDVMLDRGELKSGVGNAQNKVIFTRKGTFGLISKMFTDN</sequence>
<evidence type="ECO:0000256" key="2">
    <source>
        <dbReference type="ARBA" id="ARBA00022729"/>
    </source>
</evidence>
<evidence type="ECO:0008006" key="6">
    <source>
        <dbReference type="Google" id="ProtNLM"/>
    </source>
</evidence>
<evidence type="ECO:0000313" key="4">
    <source>
        <dbReference type="EMBL" id="APJ05287.1"/>
    </source>
</evidence>
<evidence type="ECO:0000256" key="1">
    <source>
        <dbReference type="ARBA" id="ARBA00006135"/>
    </source>
</evidence>
<keyword evidence="2" id="KW-0732">Signal</keyword>
<evidence type="ECO:0000256" key="3">
    <source>
        <dbReference type="SAM" id="MobiDB-lite"/>
    </source>
</evidence>